<organism evidence="8 9">
    <name type="scientific">[Mycoplasma] falconis</name>
    <dbReference type="NCBI Taxonomy" id="92403"/>
    <lineage>
        <taxon>Bacteria</taxon>
        <taxon>Bacillati</taxon>
        <taxon>Mycoplasmatota</taxon>
        <taxon>Mycoplasmoidales</taxon>
        <taxon>Metamycoplasmataceae</taxon>
        <taxon>Metamycoplasma</taxon>
    </lineage>
</organism>
<dbReference type="InterPro" id="IPR019264">
    <property type="entry name" value="DUF2179"/>
</dbReference>
<sequence length="489" mass="55666">MPELSKKVTKAKEKIQKKNLTKEEKLKLKEQKMEILNPQKINIFNVWKKCPKKVLWMFVSAFLYNIALTVFLKKAATIASGTSSLSQIITFTAPATAQFYGLFYVIVNLPLMFIFWGMNPRMFMVLTYYWMLFQVIVQCLFIEYAGRGSNPIVNFINQRITIYNPIGQVVTEDGNILRFYWDPFGLDTRLITHINRNNYQNIFEAAQQLSSSNEIKASLLTSLNADEVKLAHYLVNKFNANDLNFVQNNVKEIFANPDVYALNTKLVPSILLGEGLTNGKNTKLFGVYNGENWPIIVYAILGGASEGFASIVAWRQRGSIGGTSVISNYIAYKNKKPVGNVFLMVAICFSSFSTIVIGSLEYTGNINGHVWNFDEFIVRIMGTIVYLLVFSALVNKFYPKYKKVRIDIYTKKPEHVASRFKKIGYLHSFNIFNGVGGFNHKEFGKIETVALFLEKDQILDEVKSVDPNAWITISNIHQIIGQFDTSFVD</sequence>
<keyword evidence="2" id="KW-1003">Cell membrane</keyword>
<evidence type="ECO:0000313" key="8">
    <source>
        <dbReference type="EMBL" id="TPE58063.1"/>
    </source>
</evidence>
<feature type="transmembrane region" description="Helical" evidence="6">
    <location>
        <begin position="376"/>
        <end position="395"/>
    </location>
</feature>
<reference evidence="8 9" key="1">
    <citation type="submission" date="2019-06" db="EMBL/GenBank/DDBJ databases">
        <title>Mycoplasma falconis type strain whole genome sequence.</title>
        <authorList>
            <person name="Spergser J."/>
        </authorList>
    </citation>
    <scope>NUCLEOTIDE SEQUENCE [LARGE SCALE GENOMIC DNA]</scope>
    <source>
        <strain evidence="8 9">ATCC 51372</strain>
    </source>
</reference>
<dbReference type="AlphaFoldDB" id="A0A501XCH6"/>
<gene>
    <name evidence="8" type="ORF">FJO69_00445</name>
</gene>
<dbReference type="InterPro" id="IPR015867">
    <property type="entry name" value="N-reg_PII/ATP_PRibTrfase_C"/>
</dbReference>
<evidence type="ECO:0000256" key="3">
    <source>
        <dbReference type="ARBA" id="ARBA00022692"/>
    </source>
</evidence>
<feature type="transmembrane region" description="Helical" evidence="6">
    <location>
        <begin position="341"/>
        <end position="364"/>
    </location>
</feature>
<dbReference type="RefSeq" id="WP_140781036.1">
    <property type="nucleotide sequence ID" value="NZ_VFSS01000001.1"/>
</dbReference>
<protein>
    <submittedName>
        <fullName evidence="8">DUF2179 domain-containing protein</fullName>
    </submittedName>
</protein>
<dbReference type="EMBL" id="VFSS01000001">
    <property type="protein sequence ID" value="TPE58063.1"/>
    <property type="molecule type" value="Genomic_DNA"/>
</dbReference>
<evidence type="ECO:0000256" key="1">
    <source>
        <dbReference type="ARBA" id="ARBA00004651"/>
    </source>
</evidence>
<accession>A0A501XCH6</accession>
<evidence type="ECO:0000256" key="2">
    <source>
        <dbReference type="ARBA" id="ARBA00022475"/>
    </source>
</evidence>
<evidence type="ECO:0000256" key="5">
    <source>
        <dbReference type="ARBA" id="ARBA00023136"/>
    </source>
</evidence>
<feature type="transmembrane region" description="Helical" evidence="6">
    <location>
        <begin position="54"/>
        <end position="72"/>
    </location>
</feature>
<keyword evidence="4 6" id="KW-1133">Transmembrane helix</keyword>
<keyword evidence="9" id="KW-1185">Reference proteome</keyword>
<evidence type="ECO:0000313" key="9">
    <source>
        <dbReference type="Proteomes" id="UP000319776"/>
    </source>
</evidence>
<dbReference type="InterPro" id="IPR051461">
    <property type="entry name" value="UPF0750_membrane"/>
</dbReference>
<name>A0A501XCH6_9BACT</name>
<comment type="caution">
    <text evidence="8">The sequence shown here is derived from an EMBL/GenBank/DDBJ whole genome shotgun (WGS) entry which is preliminary data.</text>
</comment>
<proteinExistence type="predicted"/>
<dbReference type="PANTHER" id="PTHR33545:SF5">
    <property type="entry name" value="UPF0750 MEMBRANE PROTEIN YITT"/>
    <property type="match status" value="1"/>
</dbReference>
<dbReference type="OrthoDB" id="401129at2"/>
<dbReference type="Gene3D" id="3.30.70.120">
    <property type="match status" value="1"/>
</dbReference>
<dbReference type="GO" id="GO:0005886">
    <property type="term" value="C:plasma membrane"/>
    <property type="evidence" value="ECO:0007669"/>
    <property type="project" value="UniProtKB-SubCell"/>
</dbReference>
<dbReference type="Proteomes" id="UP000319776">
    <property type="component" value="Unassembled WGS sequence"/>
</dbReference>
<comment type="subcellular location">
    <subcellularLocation>
        <location evidence="1">Cell membrane</location>
        <topology evidence="1">Multi-pass membrane protein</topology>
    </subcellularLocation>
</comment>
<feature type="transmembrane region" description="Helical" evidence="6">
    <location>
        <begin position="122"/>
        <end position="142"/>
    </location>
</feature>
<dbReference type="PANTHER" id="PTHR33545">
    <property type="entry name" value="UPF0750 MEMBRANE PROTEIN YITT-RELATED"/>
    <property type="match status" value="1"/>
</dbReference>
<dbReference type="Pfam" id="PF10035">
    <property type="entry name" value="DUF2179"/>
    <property type="match status" value="1"/>
</dbReference>
<feature type="domain" description="DUF2179" evidence="7">
    <location>
        <begin position="429"/>
        <end position="481"/>
    </location>
</feature>
<evidence type="ECO:0000256" key="6">
    <source>
        <dbReference type="SAM" id="Phobius"/>
    </source>
</evidence>
<evidence type="ECO:0000256" key="4">
    <source>
        <dbReference type="ARBA" id="ARBA00022989"/>
    </source>
</evidence>
<feature type="transmembrane region" description="Helical" evidence="6">
    <location>
        <begin position="93"/>
        <end position="116"/>
    </location>
</feature>
<evidence type="ECO:0000259" key="7">
    <source>
        <dbReference type="Pfam" id="PF10035"/>
    </source>
</evidence>
<keyword evidence="3 6" id="KW-0812">Transmembrane</keyword>
<keyword evidence="5 6" id="KW-0472">Membrane</keyword>